<dbReference type="GO" id="GO:0005634">
    <property type="term" value="C:nucleus"/>
    <property type="evidence" value="ECO:0007669"/>
    <property type="project" value="TreeGrafter"/>
</dbReference>
<evidence type="ECO:0000259" key="10">
    <source>
        <dbReference type="PROSITE" id="PS50011"/>
    </source>
</evidence>
<feature type="compositionally biased region" description="Low complexity" evidence="9">
    <location>
        <begin position="113"/>
        <end position="155"/>
    </location>
</feature>
<comment type="catalytic activity">
    <reaction evidence="8">
        <text>L-seryl-[protein] + ATP = O-phospho-L-seryl-[protein] + ADP + H(+)</text>
        <dbReference type="Rhea" id="RHEA:17989"/>
        <dbReference type="Rhea" id="RHEA-COMP:9863"/>
        <dbReference type="Rhea" id="RHEA-COMP:11604"/>
        <dbReference type="ChEBI" id="CHEBI:15378"/>
        <dbReference type="ChEBI" id="CHEBI:29999"/>
        <dbReference type="ChEBI" id="CHEBI:30616"/>
        <dbReference type="ChEBI" id="CHEBI:83421"/>
        <dbReference type="ChEBI" id="CHEBI:456216"/>
        <dbReference type="EC" id="2.7.11.1"/>
    </reaction>
</comment>
<dbReference type="InterPro" id="IPR024604">
    <property type="entry name" value="GSG2_C"/>
</dbReference>
<keyword evidence="2" id="KW-0723">Serine/threonine-protein kinase</keyword>
<gene>
    <name evidence="11" type="ORF">FOA43_004108</name>
</gene>
<protein>
    <recommendedName>
        <fullName evidence="1">non-specific serine/threonine protein kinase</fullName>
        <ecNumber evidence="1">2.7.11.1</ecNumber>
    </recommendedName>
</protein>
<dbReference type="AlphaFoldDB" id="A0A875SDB6"/>
<evidence type="ECO:0000256" key="2">
    <source>
        <dbReference type="ARBA" id="ARBA00022527"/>
    </source>
</evidence>
<feature type="domain" description="Protein kinase" evidence="10">
    <location>
        <begin position="392"/>
        <end position="741"/>
    </location>
</feature>
<dbReference type="KEGG" id="bnn:FOA43_004108"/>
<keyword evidence="4" id="KW-0547">Nucleotide-binding</keyword>
<dbReference type="GeneID" id="62197508"/>
<evidence type="ECO:0000256" key="4">
    <source>
        <dbReference type="ARBA" id="ARBA00022741"/>
    </source>
</evidence>
<dbReference type="Gene3D" id="1.10.510.10">
    <property type="entry name" value="Transferase(Phosphotransferase) domain 1"/>
    <property type="match status" value="1"/>
</dbReference>
<keyword evidence="5" id="KW-0418">Kinase</keyword>
<feature type="compositionally biased region" description="Polar residues" evidence="9">
    <location>
        <begin position="85"/>
        <end position="112"/>
    </location>
</feature>
<keyword evidence="12" id="KW-1185">Reference proteome</keyword>
<evidence type="ECO:0000256" key="7">
    <source>
        <dbReference type="ARBA" id="ARBA00047899"/>
    </source>
</evidence>
<keyword evidence="3" id="KW-0808">Transferase</keyword>
<feature type="compositionally biased region" description="Low complexity" evidence="9">
    <location>
        <begin position="167"/>
        <end position="176"/>
    </location>
</feature>
<reference evidence="11" key="1">
    <citation type="submission" date="2020-10" db="EMBL/GenBank/DDBJ databases">
        <authorList>
            <person name="Roach M.J.R."/>
        </authorList>
    </citation>
    <scope>NUCLEOTIDE SEQUENCE</scope>
    <source>
        <strain evidence="11">CBS 1945</strain>
    </source>
</reference>
<evidence type="ECO:0000256" key="8">
    <source>
        <dbReference type="ARBA" id="ARBA00048679"/>
    </source>
</evidence>
<dbReference type="GO" id="GO:0005737">
    <property type="term" value="C:cytoplasm"/>
    <property type="evidence" value="ECO:0007669"/>
    <property type="project" value="TreeGrafter"/>
</dbReference>
<accession>A0A875SDB6</accession>
<dbReference type="SUPFAM" id="SSF56112">
    <property type="entry name" value="Protein kinase-like (PK-like)"/>
    <property type="match status" value="1"/>
</dbReference>
<evidence type="ECO:0000256" key="6">
    <source>
        <dbReference type="ARBA" id="ARBA00022840"/>
    </source>
</evidence>
<evidence type="ECO:0000256" key="5">
    <source>
        <dbReference type="ARBA" id="ARBA00022777"/>
    </source>
</evidence>
<dbReference type="PROSITE" id="PS50011">
    <property type="entry name" value="PROTEIN_KINASE_DOM"/>
    <property type="match status" value="1"/>
</dbReference>
<dbReference type="SMART" id="SM01331">
    <property type="entry name" value="DUF3635"/>
    <property type="match status" value="1"/>
</dbReference>
<organism evidence="11 12">
    <name type="scientific">Eeniella nana</name>
    <name type="common">Yeast</name>
    <name type="synonym">Brettanomyces nanus</name>
    <dbReference type="NCBI Taxonomy" id="13502"/>
    <lineage>
        <taxon>Eukaryota</taxon>
        <taxon>Fungi</taxon>
        <taxon>Dikarya</taxon>
        <taxon>Ascomycota</taxon>
        <taxon>Saccharomycotina</taxon>
        <taxon>Pichiomycetes</taxon>
        <taxon>Pichiales</taxon>
        <taxon>Pichiaceae</taxon>
        <taxon>Brettanomyces</taxon>
    </lineage>
</organism>
<evidence type="ECO:0000256" key="3">
    <source>
        <dbReference type="ARBA" id="ARBA00022679"/>
    </source>
</evidence>
<feature type="region of interest" description="Disordered" evidence="9">
    <location>
        <begin position="85"/>
        <end position="223"/>
    </location>
</feature>
<evidence type="ECO:0000256" key="9">
    <source>
        <dbReference type="SAM" id="MobiDB-lite"/>
    </source>
</evidence>
<evidence type="ECO:0000256" key="1">
    <source>
        <dbReference type="ARBA" id="ARBA00012513"/>
    </source>
</evidence>
<dbReference type="GO" id="GO:0000278">
    <property type="term" value="P:mitotic cell cycle"/>
    <property type="evidence" value="ECO:0007669"/>
    <property type="project" value="TreeGrafter"/>
</dbReference>
<keyword evidence="6" id="KW-0067">ATP-binding</keyword>
<dbReference type="EMBL" id="CP064815">
    <property type="protein sequence ID" value="QPG76714.1"/>
    <property type="molecule type" value="Genomic_DNA"/>
</dbReference>
<evidence type="ECO:0000313" key="12">
    <source>
        <dbReference type="Proteomes" id="UP000662931"/>
    </source>
</evidence>
<dbReference type="GO" id="GO:0072354">
    <property type="term" value="F:histone H3T3 kinase activity"/>
    <property type="evidence" value="ECO:0007669"/>
    <property type="project" value="TreeGrafter"/>
</dbReference>
<evidence type="ECO:0000313" key="11">
    <source>
        <dbReference type="EMBL" id="QPG76714.1"/>
    </source>
</evidence>
<dbReference type="EC" id="2.7.11.1" evidence="1"/>
<dbReference type="PANTHER" id="PTHR24419">
    <property type="entry name" value="INTERLEUKIN-1 RECEPTOR-ASSOCIATED KINASE"/>
    <property type="match status" value="1"/>
</dbReference>
<dbReference type="OrthoDB" id="5327538at2759"/>
<comment type="catalytic activity">
    <reaction evidence="7">
        <text>L-threonyl-[protein] + ATP = O-phospho-L-threonyl-[protein] + ADP + H(+)</text>
        <dbReference type="Rhea" id="RHEA:46608"/>
        <dbReference type="Rhea" id="RHEA-COMP:11060"/>
        <dbReference type="Rhea" id="RHEA-COMP:11605"/>
        <dbReference type="ChEBI" id="CHEBI:15378"/>
        <dbReference type="ChEBI" id="CHEBI:30013"/>
        <dbReference type="ChEBI" id="CHEBI:30616"/>
        <dbReference type="ChEBI" id="CHEBI:61977"/>
        <dbReference type="ChEBI" id="CHEBI:456216"/>
        <dbReference type="EC" id="2.7.11.1"/>
    </reaction>
</comment>
<name>A0A875SDB6_EENNA</name>
<feature type="region of interest" description="Disordered" evidence="9">
    <location>
        <begin position="237"/>
        <end position="256"/>
    </location>
</feature>
<dbReference type="RefSeq" id="XP_038780279.1">
    <property type="nucleotide sequence ID" value="XM_038924351.1"/>
</dbReference>
<dbReference type="PANTHER" id="PTHR24419:SF18">
    <property type="entry name" value="SERINE_THREONINE-PROTEIN KINASE HASPIN"/>
    <property type="match status" value="1"/>
</dbReference>
<sequence>MSRLSLSSASISLNRLISADDVIARNSNSFKIYTRDETTTLDTKSEYRKLTLNRLVHNHQMDDDKENHLSKRNPKFVPVSVNLMNKDSRNNQTKQSQDSAFVKQMSRTESNVRSSTNTTGSTATSRSAQPSSSSKSKRLSLMSLSSTLSATSAGSRLKSMAQKLRNSSISHQSSDSSSHRSHKSHHHQPLQPSKTTDALADDHVSTSHDASTEDIPPLHKKTSRFRLRHSISLRTLTSFGRDNNDGDPSVPNKGLSHRISLSNLAKFLRPMSKNNTGAGSRASIDLSKCDISLPVPQHDTREKLNHKLRNSSSILSISSFISVDSLQTERDDQATSSTAGKATGIAAEKLESYGPMKAPEVESINRRLLLRLCNQRKPIPFEALYRRLACIGSKIEKLAETSVSDVYLEKGNSTDNNAPLNVFKVIPFGDIHSSQMQLKEVIQELSITMAMSPIAGFVRLKTAKVVRGLYPEELIKIWDQELKSNRHIRRRPSEHSNSQLYLIIRMEYGGEDLEHFHITSWTQAYSIILQVAEALARGEKANRFEHRDLHWRNILVRKDKESQIHVKLIDFTLSRARVGNRIMFTGLDNPNFFKGKGDYQFATYSLMRKMIVNLQNDRHEDNTRAFGSEGASTNSKANWSVECLSTNVLWIEYLLDRLISHKNLRHMKVSRMTRSSRNSGHRDNTTIATEITSYNRLITAYKTLVRTSKGKRTKRPRKTGTTSLEGFKSAEEFSIWFQGLK</sequence>
<dbReference type="Pfam" id="PF12330">
    <property type="entry name" value="Haspin_kinase"/>
    <property type="match status" value="1"/>
</dbReference>
<dbReference type="GO" id="GO:0035556">
    <property type="term" value="P:intracellular signal transduction"/>
    <property type="evidence" value="ECO:0007669"/>
    <property type="project" value="TreeGrafter"/>
</dbReference>
<dbReference type="InterPro" id="IPR000719">
    <property type="entry name" value="Prot_kinase_dom"/>
</dbReference>
<dbReference type="Gene3D" id="3.30.200.20">
    <property type="entry name" value="Phosphorylase Kinase, domain 1"/>
    <property type="match status" value="1"/>
</dbReference>
<dbReference type="GO" id="GO:0005524">
    <property type="term" value="F:ATP binding"/>
    <property type="evidence" value="ECO:0007669"/>
    <property type="project" value="UniProtKB-KW"/>
</dbReference>
<proteinExistence type="predicted"/>
<dbReference type="InterPro" id="IPR011009">
    <property type="entry name" value="Kinase-like_dom_sf"/>
</dbReference>
<feature type="compositionally biased region" description="Basic residues" evidence="9">
    <location>
        <begin position="179"/>
        <end position="188"/>
    </location>
</feature>
<dbReference type="Proteomes" id="UP000662931">
    <property type="component" value="Chromosome 4"/>
</dbReference>